<dbReference type="Pfam" id="PF00975">
    <property type="entry name" value="Thioesterase"/>
    <property type="match status" value="1"/>
</dbReference>
<name>A0A545TJQ9_9GAMM</name>
<protein>
    <submittedName>
        <fullName evidence="3">Thioesterase</fullName>
    </submittedName>
</protein>
<dbReference type="Proteomes" id="UP000317839">
    <property type="component" value="Unassembled WGS sequence"/>
</dbReference>
<dbReference type="AlphaFoldDB" id="A0A545TJQ9"/>
<dbReference type="SUPFAM" id="SSF53474">
    <property type="entry name" value="alpha/beta-Hydrolases"/>
    <property type="match status" value="1"/>
</dbReference>
<keyword evidence="4" id="KW-1185">Reference proteome</keyword>
<proteinExistence type="inferred from homology"/>
<dbReference type="Gene3D" id="3.40.50.1820">
    <property type="entry name" value="alpha/beta hydrolase"/>
    <property type="match status" value="1"/>
</dbReference>
<evidence type="ECO:0000259" key="2">
    <source>
        <dbReference type="Pfam" id="PF00975"/>
    </source>
</evidence>
<dbReference type="GO" id="GO:0008610">
    <property type="term" value="P:lipid biosynthetic process"/>
    <property type="evidence" value="ECO:0007669"/>
    <property type="project" value="TreeGrafter"/>
</dbReference>
<evidence type="ECO:0000256" key="1">
    <source>
        <dbReference type="ARBA" id="ARBA00007169"/>
    </source>
</evidence>
<dbReference type="OrthoDB" id="8480037at2"/>
<gene>
    <name evidence="3" type="ORF">FLL45_05455</name>
</gene>
<dbReference type="InterPro" id="IPR001031">
    <property type="entry name" value="Thioesterase"/>
</dbReference>
<dbReference type="RefSeq" id="WP_142940963.1">
    <property type="nucleotide sequence ID" value="NZ_VIKR01000001.1"/>
</dbReference>
<dbReference type="PANTHER" id="PTHR11487:SF0">
    <property type="entry name" value="S-ACYL FATTY ACID SYNTHASE THIOESTERASE, MEDIUM CHAIN"/>
    <property type="match status" value="1"/>
</dbReference>
<dbReference type="InterPro" id="IPR012223">
    <property type="entry name" value="TEII"/>
</dbReference>
<dbReference type="InterPro" id="IPR029058">
    <property type="entry name" value="AB_hydrolase_fold"/>
</dbReference>
<comment type="caution">
    <text evidence="3">The sequence shown here is derived from an EMBL/GenBank/DDBJ whole genome shotgun (WGS) entry which is preliminary data.</text>
</comment>
<dbReference type="PANTHER" id="PTHR11487">
    <property type="entry name" value="THIOESTERASE"/>
    <property type="match status" value="1"/>
</dbReference>
<sequence length="257" mass="29171">MSKDQWLLRPNRSSPLNQDIKLLCFPYAGGSAATYLDWHNWLPQNVDLVAIQPPGRASRIFEPGYKNMHDLVDSLIEALYKELSSPYILFGHSLGSRIAFELMNRCLAQNLPLPHRFIASGSRGPHLSPRITSIYRLPDAQFIEKLKSINGTPKEILENSELMELCLPMLRSDFELADKYKYSGDCVFDCPVSIFGGKSDSEISVDELKTWQKFFSKDITIELFAGDHFFIDSCKTSVISKVNEIIKFELTNLQVVS</sequence>
<evidence type="ECO:0000313" key="4">
    <source>
        <dbReference type="Proteomes" id="UP000317839"/>
    </source>
</evidence>
<organism evidence="3 4">
    <name type="scientific">Aliikangiella marina</name>
    <dbReference type="NCBI Taxonomy" id="1712262"/>
    <lineage>
        <taxon>Bacteria</taxon>
        <taxon>Pseudomonadati</taxon>
        <taxon>Pseudomonadota</taxon>
        <taxon>Gammaproteobacteria</taxon>
        <taxon>Oceanospirillales</taxon>
        <taxon>Pleioneaceae</taxon>
        <taxon>Aliikangiella</taxon>
    </lineage>
</organism>
<feature type="domain" description="Thioesterase" evidence="2">
    <location>
        <begin position="21"/>
        <end position="244"/>
    </location>
</feature>
<comment type="similarity">
    <text evidence="1">Belongs to the thioesterase family.</text>
</comment>
<accession>A0A545TJQ9</accession>
<evidence type="ECO:0000313" key="3">
    <source>
        <dbReference type="EMBL" id="TQV77391.1"/>
    </source>
</evidence>
<dbReference type="EMBL" id="VIKR01000001">
    <property type="protein sequence ID" value="TQV77391.1"/>
    <property type="molecule type" value="Genomic_DNA"/>
</dbReference>
<reference evidence="3 4" key="1">
    <citation type="submission" date="2019-06" db="EMBL/GenBank/DDBJ databases">
        <title>Draft genome of Aliikangiella marina GYP-15.</title>
        <authorList>
            <person name="Wang G."/>
        </authorList>
    </citation>
    <scope>NUCLEOTIDE SEQUENCE [LARGE SCALE GENOMIC DNA]</scope>
    <source>
        <strain evidence="3 4">GYP-15</strain>
    </source>
</reference>